<name>A0ABT9ZQA0_9BACI</name>
<dbReference type="InterPro" id="IPR009012">
    <property type="entry name" value="GrpE_head"/>
</dbReference>
<sequence length="181" mass="21141">MRFPFFKKQDESLLTELQQVRGQWATTEKRLDELEQQIQKATRLQYKTGKNLDDKLDRLSSAIKEQQEANNYHNAERIVKNLIGQIDDMDIVLGNLQEGDQWEELIKRWIDTTLSTLRELGVQDTVHLGEQFDPRLAEAIETVPTSEYLQPLQIARVYKRTFINEKGIIIRKGQVATVKEE</sequence>
<accession>A0ABT9ZQA0</accession>
<dbReference type="EMBL" id="JAUSUG010000002">
    <property type="protein sequence ID" value="MDQ0253412.1"/>
    <property type="molecule type" value="Genomic_DNA"/>
</dbReference>
<proteinExistence type="predicted"/>
<dbReference type="RefSeq" id="WP_307322027.1">
    <property type="nucleotide sequence ID" value="NZ_JAUSUG010000002.1"/>
</dbReference>
<comment type="caution">
    <text evidence="3">The sequence shown here is derived from an EMBL/GenBank/DDBJ whole genome shotgun (WGS) entry which is preliminary data.</text>
</comment>
<gene>
    <name evidence="3" type="ORF">J2S74_000784</name>
</gene>
<reference evidence="3 4" key="1">
    <citation type="submission" date="2023-07" db="EMBL/GenBank/DDBJ databases">
        <title>Genomic Encyclopedia of Type Strains, Phase IV (KMG-IV): sequencing the most valuable type-strain genomes for metagenomic binning, comparative biology and taxonomic classification.</title>
        <authorList>
            <person name="Goeker M."/>
        </authorList>
    </citation>
    <scope>NUCLEOTIDE SEQUENCE [LARGE SCALE GENOMIC DNA]</scope>
    <source>
        <strain evidence="3 4">DSM 9768</strain>
    </source>
</reference>
<evidence type="ECO:0000313" key="4">
    <source>
        <dbReference type="Proteomes" id="UP001230005"/>
    </source>
</evidence>
<dbReference type="Pfam" id="PF01025">
    <property type="entry name" value="GrpE"/>
    <property type="match status" value="1"/>
</dbReference>
<keyword evidence="4" id="KW-1185">Reference proteome</keyword>
<keyword evidence="2" id="KW-0175">Coiled coil</keyword>
<dbReference type="InterPro" id="IPR000740">
    <property type="entry name" value="GrpE"/>
</dbReference>
<dbReference type="Gene3D" id="2.30.22.10">
    <property type="entry name" value="Head domain of nucleotide exchange factor GrpE"/>
    <property type="match status" value="1"/>
</dbReference>
<feature type="coiled-coil region" evidence="2">
    <location>
        <begin position="17"/>
        <end position="69"/>
    </location>
</feature>
<organism evidence="3 4">
    <name type="scientific">Evansella vedderi</name>
    <dbReference type="NCBI Taxonomy" id="38282"/>
    <lineage>
        <taxon>Bacteria</taxon>
        <taxon>Bacillati</taxon>
        <taxon>Bacillota</taxon>
        <taxon>Bacilli</taxon>
        <taxon>Bacillales</taxon>
        <taxon>Bacillaceae</taxon>
        <taxon>Evansella</taxon>
    </lineage>
</organism>
<protein>
    <submittedName>
        <fullName evidence="3">Molecular chaperone GrpE (Heat shock protein)</fullName>
    </submittedName>
</protein>
<dbReference type="Proteomes" id="UP001230005">
    <property type="component" value="Unassembled WGS sequence"/>
</dbReference>
<keyword evidence="1" id="KW-0143">Chaperone</keyword>
<evidence type="ECO:0000256" key="2">
    <source>
        <dbReference type="SAM" id="Coils"/>
    </source>
</evidence>
<evidence type="ECO:0000256" key="1">
    <source>
        <dbReference type="ARBA" id="ARBA00023186"/>
    </source>
</evidence>
<evidence type="ECO:0000313" key="3">
    <source>
        <dbReference type="EMBL" id="MDQ0253412.1"/>
    </source>
</evidence>